<feature type="compositionally biased region" description="Basic residues" evidence="1">
    <location>
        <begin position="402"/>
        <end position="415"/>
    </location>
</feature>
<dbReference type="Pfam" id="PF07734">
    <property type="entry name" value="FBA_1"/>
    <property type="match status" value="1"/>
</dbReference>
<dbReference type="NCBIfam" id="TIGR01640">
    <property type="entry name" value="F_box_assoc_1"/>
    <property type="match status" value="1"/>
</dbReference>
<evidence type="ECO:0000313" key="3">
    <source>
        <dbReference type="EMBL" id="OMP04791.1"/>
    </source>
</evidence>
<dbReference type="InterPro" id="IPR036047">
    <property type="entry name" value="F-box-like_dom_sf"/>
</dbReference>
<comment type="caution">
    <text evidence="3">The sequence shown here is derived from an EMBL/GenBank/DDBJ whole genome shotgun (WGS) entry which is preliminary data.</text>
</comment>
<evidence type="ECO:0000313" key="4">
    <source>
        <dbReference type="Proteomes" id="UP000187203"/>
    </source>
</evidence>
<dbReference type="PROSITE" id="PS50181">
    <property type="entry name" value="FBOX"/>
    <property type="match status" value="1"/>
</dbReference>
<dbReference type="Pfam" id="PF00646">
    <property type="entry name" value="F-box"/>
    <property type="match status" value="1"/>
</dbReference>
<dbReference type="PANTHER" id="PTHR31672:SF13">
    <property type="entry name" value="F-BOX PROTEIN CPR30-LIKE"/>
    <property type="match status" value="1"/>
</dbReference>
<dbReference type="InterPro" id="IPR001810">
    <property type="entry name" value="F-box_dom"/>
</dbReference>
<dbReference type="AlphaFoldDB" id="A0A1R3KCH6"/>
<dbReference type="EMBL" id="AWUE01014204">
    <property type="protein sequence ID" value="OMP04791.1"/>
    <property type="molecule type" value="Genomic_DNA"/>
</dbReference>
<accession>A0A1R3KCH6</accession>
<dbReference type="InterPro" id="IPR006527">
    <property type="entry name" value="F-box-assoc_dom_typ1"/>
</dbReference>
<organism evidence="3 4">
    <name type="scientific">Corchorus olitorius</name>
    <dbReference type="NCBI Taxonomy" id="93759"/>
    <lineage>
        <taxon>Eukaryota</taxon>
        <taxon>Viridiplantae</taxon>
        <taxon>Streptophyta</taxon>
        <taxon>Embryophyta</taxon>
        <taxon>Tracheophyta</taxon>
        <taxon>Spermatophyta</taxon>
        <taxon>Magnoliopsida</taxon>
        <taxon>eudicotyledons</taxon>
        <taxon>Gunneridae</taxon>
        <taxon>Pentapetalae</taxon>
        <taxon>rosids</taxon>
        <taxon>malvids</taxon>
        <taxon>Malvales</taxon>
        <taxon>Malvaceae</taxon>
        <taxon>Grewioideae</taxon>
        <taxon>Apeibeae</taxon>
        <taxon>Corchorus</taxon>
    </lineage>
</organism>
<dbReference type="Gene3D" id="1.20.1280.50">
    <property type="match status" value="1"/>
</dbReference>
<sequence length="415" mass="47523">MPSWISLPRDILVEILCRLAVNDLLRFRCVSKGCRDLIDSPDFVKFHLSHSLKTNSHRFLIILGKSKPYSLDLDSLEIAQVKSNSDIFTDLLQVKFPILGSCNGLIALKTNNGDDIVICNPTTKKIRKVRRPNSRTLPAGHIFVGYGFGYDPVSDDYKLVNLSQSYNQRNNKYISTTLIYSLKSGYWRKTYHETPCFPNLPFNKGNAILVNNVLHWMIDTDESKNIVAFDLTSKKFHDVPPPILQLEKTTIYLELKELGGCLWMICSRHCESCDDSYLDIWVMKEYGIRESWTFLWSLEMCEDVPTLWFPVAYSKCGQKVLLWFFDNQDRTDRDMLVWYNLEGKRLEDMEIRDVPVPDYDRGIEVCIATLVSPTPTPAGTTTNCASLVSPTPKPAGTTTNCRPKRKRRKGKAKIV</sequence>
<dbReference type="Proteomes" id="UP000187203">
    <property type="component" value="Unassembled WGS sequence"/>
</dbReference>
<name>A0A1R3KCH6_9ROSI</name>
<feature type="region of interest" description="Disordered" evidence="1">
    <location>
        <begin position="381"/>
        <end position="415"/>
    </location>
</feature>
<reference evidence="4" key="1">
    <citation type="submission" date="2013-09" db="EMBL/GenBank/DDBJ databases">
        <title>Corchorus olitorius genome sequencing.</title>
        <authorList>
            <person name="Alam M."/>
            <person name="Haque M.S."/>
            <person name="Islam M.S."/>
            <person name="Emdad E.M."/>
            <person name="Islam M.M."/>
            <person name="Ahmed B."/>
            <person name="Halim A."/>
            <person name="Hossen Q.M.M."/>
            <person name="Hossain M.Z."/>
            <person name="Ahmed R."/>
            <person name="Khan M.M."/>
            <person name="Islam R."/>
            <person name="Rashid M.M."/>
            <person name="Khan S.A."/>
            <person name="Rahman M.S."/>
            <person name="Alam M."/>
            <person name="Yahiya A.S."/>
            <person name="Khan M.S."/>
            <person name="Azam M.S."/>
            <person name="Haque T."/>
            <person name="Lashkar M.Z.H."/>
            <person name="Akhand A.I."/>
            <person name="Morshed G."/>
            <person name="Roy S."/>
            <person name="Uddin K.S."/>
            <person name="Rabeya T."/>
            <person name="Hossain A.S."/>
            <person name="Chowdhury A."/>
            <person name="Snigdha A.R."/>
            <person name="Mortoza M.S."/>
            <person name="Matin S.A."/>
            <person name="Hoque S.M.E."/>
            <person name="Islam M.K."/>
            <person name="Roy D.K."/>
            <person name="Haider R."/>
            <person name="Moosa M.M."/>
            <person name="Elias S.M."/>
            <person name="Hasan A.M."/>
            <person name="Jahan S."/>
            <person name="Shafiuddin M."/>
            <person name="Mahmood N."/>
            <person name="Shommy N.S."/>
        </authorList>
    </citation>
    <scope>NUCLEOTIDE SEQUENCE [LARGE SCALE GENOMIC DNA]</scope>
    <source>
        <strain evidence="4">cv. O-4</strain>
    </source>
</reference>
<feature type="domain" description="F-box" evidence="2">
    <location>
        <begin position="1"/>
        <end position="48"/>
    </location>
</feature>
<dbReference type="SMART" id="SM00256">
    <property type="entry name" value="FBOX"/>
    <property type="match status" value="1"/>
</dbReference>
<protein>
    <recommendedName>
        <fullName evidence="2">F-box domain-containing protein</fullName>
    </recommendedName>
</protein>
<dbReference type="InterPro" id="IPR017451">
    <property type="entry name" value="F-box-assoc_interact_dom"/>
</dbReference>
<evidence type="ECO:0000256" key="1">
    <source>
        <dbReference type="SAM" id="MobiDB-lite"/>
    </source>
</evidence>
<dbReference type="PANTHER" id="PTHR31672">
    <property type="entry name" value="BNACNNG10540D PROTEIN"/>
    <property type="match status" value="1"/>
</dbReference>
<proteinExistence type="predicted"/>
<dbReference type="InterPro" id="IPR050796">
    <property type="entry name" value="SCF_F-box_component"/>
</dbReference>
<dbReference type="SUPFAM" id="SSF81383">
    <property type="entry name" value="F-box domain"/>
    <property type="match status" value="1"/>
</dbReference>
<keyword evidence="4" id="KW-1185">Reference proteome</keyword>
<evidence type="ECO:0000259" key="2">
    <source>
        <dbReference type="PROSITE" id="PS50181"/>
    </source>
</evidence>
<gene>
    <name evidence="3" type="ORF">COLO4_09297</name>
</gene>
<dbReference type="STRING" id="93759.A0A1R3KCH6"/>
<dbReference type="OrthoDB" id="1435799at2759"/>